<proteinExistence type="predicted"/>
<evidence type="ECO:0008006" key="4">
    <source>
        <dbReference type="Google" id="ProtNLM"/>
    </source>
</evidence>
<gene>
    <name evidence="2" type="ORF">COX89_01680</name>
</gene>
<reference evidence="3" key="1">
    <citation type="submission" date="2017-09" db="EMBL/GenBank/DDBJ databases">
        <title>Depth-based differentiation of microbial function through sediment-hosted aquifers and enrichment of novel symbionts in the deep terrestrial subsurface.</title>
        <authorList>
            <person name="Probst A.J."/>
            <person name="Ladd B."/>
            <person name="Jarett J.K."/>
            <person name="Geller-Mcgrath D.E."/>
            <person name="Sieber C.M.K."/>
            <person name="Emerson J.B."/>
            <person name="Anantharaman K."/>
            <person name="Thomas B.C."/>
            <person name="Malmstrom R."/>
            <person name="Stieglmeier M."/>
            <person name="Klingl A."/>
            <person name="Woyke T."/>
            <person name="Ryan C.M."/>
            <person name="Banfield J.F."/>
        </authorList>
    </citation>
    <scope>NUCLEOTIDE SEQUENCE [LARGE SCALE GENOMIC DNA]</scope>
</reference>
<dbReference type="AlphaFoldDB" id="A0A2M7UZM9"/>
<dbReference type="EMBL" id="PFPC01000048">
    <property type="protein sequence ID" value="PIZ89424.1"/>
    <property type="molecule type" value="Genomic_DNA"/>
</dbReference>
<organism evidence="2 3">
    <name type="scientific">Candidatus Nealsonbacteria bacterium CG_4_10_14_0_2_um_filter_37_10</name>
    <dbReference type="NCBI Taxonomy" id="1974679"/>
    <lineage>
        <taxon>Bacteria</taxon>
        <taxon>Candidatus Nealsoniibacteriota</taxon>
    </lineage>
</organism>
<evidence type="ECO:0000313" key="3">
    <source>
        <dbReference type="Proteomes" id="UP000231538"/>
    </source>
</evidence>
<comment type="caution">
    <text evidence="2">The sequence shown here is derived from an EMBL/GenBank/DDBJ whole genome shotgun (WGS) entry which is preliminary data.</text>
</comment>
<feature type="chain" id="PRO_5014935034" description="Glycine zipper domain-containing protein" evidence="1">
    <location>
        <begin position="22"/>
        <end position="262"/>
    </location>
</feature>
<evidence type="ECO:0000256" key="1">
    <source>
        <dbReference type="SAM" id="SignalP"/>
    </source>
</evidence>
<sequence>MKRLITALVVALVLTTGCATLQPTLELESGPYPAPNQGTTGAALGAAIGATPGVIARNEALAWGGALFGGAVGGLIGNVADRKNLAEATKEAREYRESIRKEWMETYAWLTAGGNTGKVRVPKVIVVDAERESPRGWRYDTILSVEQGLRQRGFEVVPPGNDFYRNYYRRVARDYSAYDADFLAEVLIQNLDSAVKVTLTLRSLKGMSGLDRQGIGHVRYSQEYRRYGPSRKERRTLAVQRAAKRAVENLFIHRYENTLEAS</sequence>
<accession>A0A2M7UZM9</accession>
<name>A0A2M7UZM9_9BACT</name>
<dbReference type="PROSITE" id="PS51257">
    <property type="entry name" value="PROKAR_LIPOPROTEIN"/>
    <property type="match status" value="1"/>
</dbReference>
<protein>
    <recommendedName>
        <fullName evidence="4">Glycine zipper domain-containing protein</fullName>
    </recommendedName>
</protein>
<keyword evidence="1" id="KW-0732">Signal</keyword>
<evidence type="ECO:0000313" key="2">
    <source>
        <dbReference type="EMBL" id="PIZ89424.1"/>
    </source>
</evidence>
<dbReference type="Proteomes" id="UP000231538">
    <property type="component" value="Unassembled WGS sequence"/>
</dbReference>
<feature type="signal peptide" evidence="1">
    <location>
        <begin position="1"/>
        <end position="21"/>
    </location>
</feature>